<evidence type="ECO:0000259" key="2">
    <source>
        <dbReference type="Pfam" id="PF00534"/>
    </source>
</evidence>
<dbReference type="InterPro" id="IPR028098">
    <property type="entry name" value="Glyco_trans_4-like_N"/>
</dbReference>
<dbReference type="GO" id="GO:0016757">
    <property type="term" value="F:glycosyltransferase activity"/>
    <property type="evidence" value="ECO:0007669"/>
    <property type="project" value="InterPro"/>
</dbReference>
<keyword evidence="1 4" id="KW-0808">Transferase</keyword>
<dbReference type="GO" id="GO:0009103">
    <property type="term" value="P:lipopolysaccharide biosynthetic process"/>
    <property type="evidence" value="ECO:0007669"/>
    <property type="project" value="TreeGrafter"/>
</dbReference>
<gene>
    <name evidence="4" type="ORF">GCM10007962_26280</name>
</gene>
<protein>
    <submittedName>
        <fullName evidence="4">Glycosyl transferase</fullName>
    </submittedName>
</protein>
<dbReference type="Pfam" id="PF13439">
    <property type="entry name" value="Glyco_transf_4"/>
    <property type="match status" value="1"/>
</dbReference>
<organism evidence="4 5">
    <name type="scientific">Yeosuana aromativorans</name>
    <dbReference type="NCBI Taxonomy" id="288019"/>
    <lineage>
        <taxon>Bacteria</taxon>
        <taxon>Pseudomonadati</taxon>
        <taxon>Bacteroidota</taxon>
        <taxon>Flavobacteriia</taxon>
        <taxon>Flavobacteriales</taxon>
        <taxon>Flavobacteriaceae</taxon>
        <taxon>Yeosuana</taxon>
    </lineage>
</organism>
<evidence type="ECO:0000256" key="1">
    <source>
        <dbReference type="ARBA" id="ARBA00022679"/>
    </source>
</evidence>
<dbReference type="Gene3D" id="3.40.50.2000">
    <property type="entry name" value="Glycogen Phosphorylase B"/>
    <property type="match status" value="2"/>
</dbReference>
<evidence type="ECO:0000259" key="3">
    <source>
        <dbReference type="Pfam" id="PF13439"/>
    </source>
</evidence>
<feature type="domain" description="Glycosyl transferase family 1" evidence="2">
    <location>
        <begin position="177"/>
        <end position="339"/>
    </location>
</feature>
<reference evidence="4" key="1">
    <citation type="journal article" date="2014" name="Int. J. Syst. Evol. Microbiol.">
        <title>Complete genome sequence of Corynebacterium casei LMG S-19264T (=DSM 44701T), isolated from a smear-ripened cheese.</title>
        <authorList>
            <consortium name="US DOE Joint Genome Institute (JGI-PGF)"/>
            <person name="Walter F."/>
            <person name="Albersmeier A."/>
            <person name="Kalinowski J."/>
            <person name="Ruckert C."/>
        </authorList>
    </citation>
    <scope>NUCLEOTIDE SEQUENCE</scope>
    <source>
        <strain evidence="4">JCM 12862</strain>
    </source>
</reference>
<sequence length="360" mass="42708">MKKSNKILVVDFNGTSPTYTHYFSLALKEEGFKVHILGYKNETDLRIHFDQLKYIGLNTKIRILNYFLNWFYLIFNSKSYYAIHIQWLPLLKFSDIDLFFVSWLKRRNRNIYYTVHNIFPHDEKRKAVKRRFKKLYNLLDNIVVNTDETIKTLRKMGLNKNFIRINHGLFFKGFNQKTKVTTNKMVMLGRICEYKGFDDAIRALKELKNLGHEFILHIEGTADEDYFLKLKKRIKNYNLEQNTILLNGYLEVEKLIDIYTNAFVTLMPYKKIEQSGVAFTSLGLNIPIVAYKVGGLNEVIIDKVNGRLVDKDNVGDFRDSILWVFDNQLKLKDNLQNYKYYDYWSQSAKILINQYTKNAQ</sequence>
<dbReference type="PANTHER" id="PTHR46401">
    <property type="entry name" value="GLYCOSYLTRANSFERASE WBBK-RELATED"/>
    <property type="match status" value="1"/>
</dbReference>
<dbReference type="SUPFAM" id="SSF53756">
    <property type="entry name" value="UDP-Glycosyltransferase/glycogen phosphorylase"/>
    <property type="match status" value="1"/>
</dbReference>
<dbReference type="AlphaFoldDB" id="A0A8J3BUT5"/>
<comment type="caution">
    <text evidence="4">The sequence shown here is derived from an EMBL/GenBank/DDBJ whole genome shotgun (WGS) entry which is preliminary data.</text>
</comment>
<dbReference type="InterPro" id="IPR001296">
    <property type="entry name" value="Glyco_trans_1"/>
</dbReference>
<proteinExistence type="predicted"/>
<reference evidence="4" key="2">
    <citation type="submission" date="2020-09" db="EMBL/GenBank/DDBJ databases">
        <authorList>
            <person name="Sun Q."/>
            <person name="Ohkuma M."/>
        </authorList>
    </citation>
    <scope>NUCLEOTIDE SEQUENCE</scope>
    <source>
        <strain evidence="4">JCM 12862</strain>
    </source>
</reference>
<feature type="domain" description="Glycosyltransferase subfamily 4-like N-terminal" evidence="3">
    <location>
        <begin position="18"/>
        <end position="164"/>
    </location>
</feature>
<evidence type="ECO:0000313" key="4">
    <source>
        <dbReference type="EMBL" id="GGK30675.1"/>
    </source>
</evidence>
<dbReference type="EMBL" id="BMNR01000006">
    <property type="protein sequence ID" value="GGK30675.1"/>
    <property type="molecule type" value="Genomic_DNA"/>
</dbReference>
<dbReference type="RefSeq" id="WP_188653896.1">
    <property type="nucleotide sequence ID" value="NZ_BMNR01000006.1"/>
</dbReference>
<name>A0A8J3BUT5_9FLAO</name>
<dbReference type="CDD" id="cd03801">
    <property type="entry name" value="GT4_PimA-like"/>
    <property type="match status" value="1"/>
</dbReference>
<evidence type="ECO:0000313" key="5">
    <source>
        <dbReference type="Proteomes" id="UP000612329"/>
    </source>
</evidence>
<dbReference type="PANTHER" id="PTHR46401:SF2">
    <property type="entry name" value="GLYCOSYLTRANSFERASE WBBK-RELATED"/>
    <property type="match status" value="1"/>
</dbReference>
<accession>A0A8J3BUT5</accession>
<dbReference type="Proteomes" id="UP000612329">
    <property type="component" value="Unassembled WGS sequence"/>
</dbReference>
<dbReference type="Pfam" id="PF00534">
    <property type="entry name" value="Glycos_transf_1"/>
    <property type="match status" value="1"/>
</dbReference>
<keyword evidence="5" id="KW-1185">Reference proteome</keyword>